<comment type="caution">
    <text evidence="2">The sequence shown here is derived from an EMBL/GenBank/DDBJ whole genome shotgun (WGS) entry which is preliminary data.</text>
</comment>
<dbReference type="EMBL" id="JAPWTJ010000632">
    <property type="protein sequence ID" value="KAJ8976767.1"/>
    <property type="molecule type" value="Genomic_DNA"/>
</dbReference>
<proteinExistence type="predicted"/>
<gene>
    <name evidence="2" type="ORF">NQ317_006809</name>
</gene>
<protein>
    <submittedName>
        <fullName evidence="2">Uncharacterized protein</fullName>
    </submittedName>
</protein>
<keyword evidence="1" id="KW-0472">Membrane</keyword>
<sequence>MPVEALALGVVVFNSDFGFFPVAINFLRRVPLLGTFLNLPGVSAVSSCKFHMSWVSQTKLTSPYILCLEIFEPDKNYAVAIQCELNKVWVEWQGVWCVRVPRPYGHVISVMVNWWTKWLEIQSEQQYNSGL</sequence>
<dbReference type="Proteomes" id="UP001162164">
    <property type="component" value="Unassembled WGS sequence"/>
</dbReference>
<evidence type="ECO:0000313" key="3">
    <source>
        <dbReference type="Proteomes" id="UP001162164"/>
    </source>
</evidence>
<organism evidence="2 3">
    <name type="scientific">Molorchus minor</name>
    <dbReference type="NCBI Taxonomy" id="1323400"/>
    <lineage>
        <taxon>Eukaryota</taxon>
        <taxon>Metazoa</taxon>
        <taxon>Ecdysozoa</taxon>
        <taxon>Arthropoda</taxon>
        <taxon>Hexapoda</taxon>
        <taxon>Insecta</taxon>
        <taxon>Pterygota</taxon>
        <taxon>Neoptera</taxon>
        <taxon>Endopterygota</taxon>
        <taxon>Coleoptera</taxon>
        <taxon>Polyphaga</taxon>
        <taxon>Cucujiformia</taxon>
        <taxon>Chrysomeloidea</taxon>
        <taxon>Cerambycidae</taxon>
        <taxon>Lamiinae</taxon>
        <taxon>Monochamini</taxon>
        <taxon>Molorchus</taxon>
    </lineage>
</organism>
<accession>A0ABQ9JFW2</accession>
<keyword evidence="1" id="KW-0812">Transmembrane</keyword>
<keyword evidence="3" id="KW-1185">Reference proteome</keyword>
<evidence type="ECO:0000313" key="2">
    <source>
        <dbReference type="EMBL" id="KAJ8976767.1"/>
    </source>
</evidence>
<evidence type="ECO:0000256" key="1">
    <source>
        <dbReference type="SAM" id="Phobius"/>
    </source>
</evidence>
<name>A0ABQ9JFW2_9CUCU</name>
<reference evidence="2" key="1">
    <citation type="journal article" date="2023" name="Insect Mol. Biol.">
        <title>Genome sequencing provides insights into the evolution of gene families encoding plant cell wall-degrading enzymes in longhorned beetles.</title>
        <authorList>
            <person name="Shin N.R."/>
            <person name="Okamura Y."/>
            <person name="Kirsch R."/>
            <person name="Pauchet Y."/>
        </authorList>
    </citation>
    <scope>NUCLEOTIDE SEQUENCE</scope>
    <source>
        <strain evidence="2">MMC_N1</strain>
    </source>
</reference>
<keyword evidence="1" id="KW-1133">Transmembrane helix</keyword>
<feature type="transmembrane region" description="Helical" evidence="1">
    <location>
        <begin position="6"/>
        <end position="27"/>
    </location>
</feature>